<organism evidence="3 4">
    <name type="scientific">Heligmosomoides polygyrus</name>
    <name type="common">Parasitic roundworm</name>
    <dbReference type="NCBI Taxonomy" id="6339"/>
    <lineage>
        <taxon>Eukaryota</taxon>
        <taxon>Metazoa</taxon>
        <taxon>Ecdysozoa</taxon>
        <taxon>Nematoda</taxon>
        <taxon>Chromadorea</taxon>
        <taxon>Rhabditida</taxon>
        <taxon>Rhabditina</taxon>
        <taxon>Rhabditomorpha</taxon>
        <taxon>Strongyloidea</taxon>
        <taxon>Heligmosomidae</taxon>
        <taxon>Heligmosomoides</taxon>
    </lineage>
</organism>
<proteinExistence type="predicted"/>
<keyword evidence="3" id="KW-1185">Reference proteome</keyword>
<reference evidence="2 3" key="1">
    <citation type="submission" date="2018-11" db="EMBL/GenBank/DDBJ databases">
        <authorList>
            <consortium name="Pathogen Informatics"/>
        </authorList>
    </citation>
    <scope>NUCLEOTIDE SEQUENCE [LARGE SCALE GENOMIC DNA]</scope>
</reference>
<dbReference type="WBParaSite" id="HPBE_0002619001-mRNA-1">
    <property type="protein sequence ID" value="HPBE_0002619001-mRNA-1"/>
    <property type="gene ID" value="HPBE_0002619001"/>
</dbReference>
<feature type="compositionally biased region" description="Basic and acidic residues" evidence="1">
    <location>
        <begin position="1"/>
        <end position="16"/>
    </location>
</feature>
<evidence type="ECO:0000256" key="1">
    <source>
        <dbReference type="SAM" id="MobiDB-lite"/>
    </source>
</evidence>
<feature type="compositionally biased region" description="Basic and acidic residues" evidence="1">
    <location>
        <begin position="59"/>
        <end position="71"/>
    </location>
</feature>
<feature type="compositionally biased region" description="Low complexity" evidence="1">
    <location>
        <begin position="17"/>
        <end position="32"/>
    </location>
</feature>
<dbReference type="Proteomes" id="UP000050761">
    <property type="component" value="Unassembled WGS sequence"/>
</dbReference>
<reference evidence="4" key="2">
    <citation type="submission" date="2019-09" db="UniProtKB">
        <authorList>
            <consortium name="WormBaseParasite"/>
        </authorList>
    </citation>
    <scope>IDENTIFICATION</scope>
</reference>
<evidence type="ECO:0000313" key="4">
    <source>
        <dbReference type="WBParaSite" id="HPBE_0002619001-mRNA-1"/>
    </source>
</evidence>
<dbReference type="AlphaFoldDB" id="A0A183GU20"/>
<evidence type="ECO:0000313" key="3">
    <source>
        <dbReference type="Proteomes" id="UP000050761"/>
    </source>
</evidence>
<accession>A0A3P8FMS7</accession>
<feature type="region of interest" description="Disordered" evidence="1">
    <location>
        <begin position="1"/>
        <end position="104"/>
    </location>
</feature>
<dbReference type="EMBL" id="UZAH01039391">
    <property type="protein sequence ID" value="VDP56175.1"/>
    <property type="molecule type" value="Genomic_DNA"/>
</dbReference>
<dbReference type="OrthoDB" id="422827at2759"/>
<evidence type="ECO:0000313" key="2">
    <source>
        <dbReference type="EMBL" id="VDP56175.1"/>
    </source>
</evidence>
<name>A0A183GU20_HELPZ</name>
<sequence>MDDEPSSSRRGDDSTTSRRMCGGSSESTASDSDTGDDAPLLADGSQPVRIDMPPSEKPASPHDRFPKERGKALVSRDPSSDVCFESSAELEPSSSVTEKCRPTL</sequence>
<gene>
    <name evidence="2" type="ORF">HPBE_LOCUS26189</name>
</gene>
<protein>
    <submittedName>
        <fullName evidence="2 4">Uncharacterized protein</fullName>
    </submittedName>
</protein>
<accession>A0A183GU20</accession>